<dbReference type="PANTHER" id="PTHR38116">
    <property type="entry name" value="CHROMOSOME 7, WHOLE GENOME SHOTGUN SEQUENCE"/>
    <property type="match status" value="1"/>
</dbReference>
<keyword evidence="3" id="KW-1185">Reference proteome</keyword>
<feature type="compositionally biased region" description="Basic and acidic residues" evidence="1">
    <location>
        <begin position="63"/>
        <end position="74"/>
    </location>
</feature>
<protein>
    <recommendedName>
        <fullName evidence="4">BZIP domain-containing protein</fullName>
    </recommendedName>
</protein>
<evidence type="ECO:0000256" key="1">
    <source>
        <dbReference type="SAM" id="MobiDB-lite"/>
    </source>
</evidence>
<comment type="caution">
    <text evidence="2">The sequence shown here is derived from an EMBL/GenBank/DDBJ whole genome shotgun (WGS) entry which is preliminary data.</text>
</comment>
<organism evidence="2 3">
    <name type="scientific">Neonectria ditissima</name>
    <dbReference type="NCBI Taxonomy" id="78410"/>
    <lineage>
        <taxon>Eukaryota</taxon>
        <taxon>Fungi</taxon>
        <taxon>Dikarya</taxon>
        <taxon>Ascomycota</taxon>
        <taxon>Pezizomycotina</taxon>
        <taxon>Sordariomycetes</taxon>
        <taxon>Hypocreomycetidae</taxon>
        <taxon>Hypocreales</taxon>
        <taxon>Nectriaceae</taxon>
        <taxon>Neonectria</taxon>
    </lineage>
</organism>
<dbReference type="Pfam" id="PF11905">
    <property type="entry name" value="DUF3425"/>
    <property type="match status" value="1"/>
</dbReference>
<dbReference type="STRING" id="78410.A0A0P7BV26"/>
<reference evidence="2 3" key="1">
    <citation type="submission" date="2015-09" db="EMBL/GenBank/DDBJ databases">
        <title>Draft genome of a European isolate of the apple canker pathogen Neonectria ditissima.</title>
        <authorList>
            <person name="Gomez-Cortecero A."/>
            <person name="Harrison R.J."/>
            <person name="Armitage A.D."/>
        </authorList>
    </citation>
    <scope>NUCLEOTIDE SEQUENCE [LARGE SCALE GENOMIC DNA]</scope>
    <source>
        <strain evidence="2 3">R09/05</strain>
    </source>
</reference>
<dbReference type="AlphaFoldDB" id="A0A0P7BV26"/>
<dbReference type="CDD" id="cd14688">
    <property type="entry name" value="bZIP_YAP"/>
    <property type="match status" value="1"/>
</dbReference>
<dbReference type="OrthoDB" id="125347at2759"/>
<evidence type="ECO:0000313" key="3">
    <source>
        <dbReference type="Proteomes" id="UP000050424"/>
    </source>
</evidence>
<dbReference type="EMBL" id="LKCW01000009">
    <property type="protein sequence ID" value="KPM45241.1"/>
    <property type="molecule type" value="Genomic_DNA"/>
</dbReference>
<dbReference type="PANTHER" id="PTHR38116:SF1">
    <property type="entry name" value="BZIP DOMAIN-CONTAINING PROTEIN"/>
    <property type="match status" value="1"/>
</dbReference>
<evidence type="ECO:0000313" key="2">
    <source>
        <dbReference type="EMBL" id="KPM45241.1"/>
    </source>
</evidence>
<feature type="compositionally biased region" description="Basic residues" evidence="1">
    <location>
        <begin position="28"/>
        <end position="45"/>
    </location>
</feature>
<gene>
    <name evidence="2" type="ORF">AK830_g1287</name>
</gene>
<proteinExistence type="predicted"/>
<accession>A0A0P7BV26</accession>
<sequence length="354" mass="40337">MPLPNPGLAPEKVQAAGTDTSEAADVRRKQRKRLQNRLNQRAHRDRTRDLHATGSRRQSRPFQTDRWRLDEIDSRPSNALTPGQRLERAYDGQANDLSGVNRSGSGFLIPLSDRILSTATVELYGQKLWVVSSPVGASSSPTSALSPNADHLLRLLNYNAFRGFFYNKSLLSRLTKHLSQSSGQTQVVDIMQRFPGQTTILPAAPNIPCYLVPTRLQMEKPHATWIDLLPFPRIRDNLIRHHDRFDHWMFMRDVIGNLVDELMFLKPKGGPKPRGYLQVVQTEGIDEGLTTNRKGLILWGEPHDPENWEATPEFLRNWGWAVEGCRELVEYSNRWRSVRDEEPIKLSDGMHVPA</sequence>
<dbReference type="InterPro" id="IPR021833">
    <property type="entry name" value="DUF3425"/>
</dbReference>
<dbReference type="Proteomes" id="UP000050424">
    <property type="component" value="Unassembled WGS sequence"/>
</dbReference>
<feature type="region of interest" description="Disordered" evidence="1">
    <location>
        <begin position="1"/>
        <end position="83"/>
    </location>
</feature>
<name>A0A0P7BV26_9HYPO</name>
<evidence type="ECO:0008006" key="4">
    <source>
        <dbReference type="Google" id="ProtNLM"/>
    </source>
</evidence>